<feature type="transmembrane region" description="Helical" evidence="2">
    <location>
        <begin position="30"/>
        <end position="50"/>
    </location>
</feature>
<reference evidence="3 4" key="1">
    <citation type="journal article" date="2024" name="Chem. Sci.">
        <title>Discovery of megapolipeptins by genome mining of a Burkholderiales bacteria collection.</title>
        <authorList>
            <person name="Paulo B.S."/>
            <person name="Recchia M.J.J."/>
            <person name="Lee S."/>
            <person name="Fergusson C.H."/>
            <person name="Romanowski S.B."/>
            <person name="Hernandez A."/>
            <person name="Krull N."/>
            <person name="Liu D.Y."/>
            <person name="Cavanagh H."/>
            <person name="Bos A."/>
            <person name="Gray C.A."/>
            <person name="Murphy B.T."/>
            <person name="Linington R.G."/>
            <person name="Eustaquio A.S."/>
        </authorList>
    </citation>
    <scope>NUCLEOTIDE SEQUENCE [LARGE SCALE GENOMIC DNA]</scope>
    <source>
        <strain evidence="3 4">RL21-008-BIB-A</strain>
    </source>
</reference>
<dbReference type="Gene3D" id="3.30.700.10">
    <property type="entry name" value="Glycoprotein, Type 4 Pilin"/>
    <property type="match status" value="1"/>
</dbReference>
<dbReference type="InterPro" id="IPR031982">
    <property type="entry name" value="PilE-like"/>
</dbReference>
<evidence type="ECO:0000313" key="4">
    <source>
        <dbReference type="Proteomes" id="UP001629246"/>
    </source>
</evidence>
<keyword evidence="4" id="KW-1185">Reference proteome</keyword>
<dbReference type="RefSeq" id="WP_408154431.1">
    <property type="nucleotide sequence ID" value="NZ_JAQQFM010000001.1"/>
</dbReference>
<name>A0ABW9A4A3_9BURK</name>
<dbReference type="PROSITE" id="PS00409">
    <property type="entry name" value="PROKAR_NTER_METHYL"/>
    <property type="match status" value="1"/>
</dbReference>
<feature type="region of interest" description="Disordered" evidence="1">
    <location>
        <begin position="158"/>
        <end position="177"/>
    </location>
</feature>
<evidence type="ECO:0000313" key="3">
    <source>
        <dbReference type="EMBL" id="MFL9923119.1"/>
    </source>
</evidence>
<dbReference type="Pfam" id="PF16732">
    <property type="entry name" value="ComP_DUS"/>
    <property type="match status" value="1"/>
</dbReference>
<dbReference type="Proteomes" id="UP001629246">
    <property type="component" value="Unassembled WGS sequence"/>
</dbReference>
<evidence type="ECO:0000256" key="1">
    <source>
        <dbReference type="SAM" id="MobiDB-lite"/>
    </source>
</evidence>
<gene>
    <name evidence="3" type="ORF">PQR62_02495</name>
</gene>
<keyword evidence="2" id="KW-0812">Transmembrane</keyword>
<feature type="region of interest" description="Disordered" evidence="1">
    <location>
        <begin position="1"/>
        <end position="22"/>
    </location>
</feature>
<dbReference type="EMBL" id="JAQQFM010000001">
    <property type="protein sequence ID" value="MFL9923119.1"/>
    <property type="molecule type" value="Genomic_DNA"/>
</dbReference>
<dbReference type="Pfam" id="PF07963">
    <property type="entry name" value="N_methyl"/>
    <property type="match status" value="1"/>
</dbReference>
<dbReference type="NCBIfam" id="TIGR02532">
    <property type="entry name" value="IV_pilin_GFxxxE"/>
    <property type="match status" value="1"/>
</dbReference>
<keyword evidence="2" id="KW-0472">Membrane</keyword>
<evidence type="ECO:0000256" key="2">
    <source>
        <dbReference type="SAM" id="Phobius"/>
    </source>
</evidence>
<dbReference type="InterPro" id="IPR012902">
    <property type="entry name" value="N_methyl_site"/>
</dbReference>
<proteinExistence type="predicted"/>
<sequence length="177" mass="19191">MHTPVFAPLPNSPCFPRDAGRPRRPSNTGFTLLELMVVLALVGLLAGFGFKSYQQYVLRMKRVEGRNALYLLMQQQERYFSQNNSYLPFDEALQAGGLKWHSADTPAASAYQLQAAACDGDDIRHCVKLSAVPGSAVVNTGFHDPECGTLTLNSRGLKTQAGRSEGKTAGPGSAVCW</sequence>
<dbReference type="InterPro" id="IPR045584">
    <property type="entry name" value="Pilin-like"/>
</dbReference>
<protein>
    <submittedName>
        <fullName evidence="3">Type IV pilin protein</fullName>
    </submittedName>
</protein>
<keyword evidence="2" id="KW-1133">Transmembrane helix</keyword>
<comment type="caution">
    <text evidence="3">The sequence shown here is derived from an EMBL/GenBank/DDBJ whole genome shotgun (WGS) entry which is preliminary data.</text>
</comment>
<organism evidence="3 4">
    <name type="scientific">Herbaspirillum lusitanum</name>
    <dbReference type="NCBI Taxonomy" id="213312"/>
    <lineage>
        <taxon>Bacteria</taxon>
        <taxon>Pseudomonadati</taxon>
        <taxon>Pseudomonadota</taxon>
        <taxon>Betaproteobacteria</taxon>
        <taxon>Burkholderiales</taxon>
        <taxon>Oxalobacteraceae</taxon>
        <taxon>Herbaspirillum</taxon>
    </lineage>
</organism>
<dbReference type="SUPFAM" id="SSF54523">
    <property type="entry name" value="Pili subunits"/>
    <property type="match status" value="1"/>
</dbReference>
<accession>A0ABW9A4A3</accession>